<name>A0A351RCP8_9PROT</name>
<dbReference type="STRING" id="1132855.GCA_000384255_02429"/>
<organism evidence="2 3">
    <name type="scientific">Methylotenera mobilis</name>
    <dbReference type="NCBI Taxonomy" id="359408"/>
    <lineage>
        <taxon>Bacteria</taxon>
        <taxon>Pseudomonadati</taxon>
        <taxon>Pseudomonadota</taxon>
        <taxon>Betaproteobacteria</taxon>
        <taxon>Nitrosomonadales</taxon>
        <taxon>Methylophilaceae</taxon>
        <taxon>Methylotenera</taxon>
    </lineage>
</organism>
<dbReference type="GO" id="GO:0015562">
    <property type="term" value="F:efflux transmembrane transporter activity"/>
    <property type="evidence" value="ECO:0007669"/>
    <property type="project" value="InterPro"/>
</dbReference>
<dbReference type="InterPro" id="IPR003423">
    <property type="entry name" value="OMP_efflux"/>
</dbReference>
<comment type="caution">
    <text evidence="2">The sequence shown here is derived from an EMBL/GenBank/DDBJ whole genome shotgun (WGS) entry which is preliminary data.</text>
</comment>
<feature type="non-terminal residue" evidence="2">
    <location>
        <position position="1"/>
    </location>
</feature>
<protein>
    <submittedName>
        <fullName evidence="2">Transporter</fullName>
    </submittedName>
</protein>
<proteinExistence type="inferred from homology"/>
<dbReference type="PANTHER" id="PTHR30203">
    <property type="entry name" value="OUTER MEMBRANE CATION EFFLUX PROTEIN"/>
    <property type="match status" value="1"/>
</dbReference>
<gene>
    <name evidence="2" type="ORF">DCW48_09955</name>
</gene>
<comment type="similarity">
    <text evidence="1">Belongs to the outer membrane factor (OMF) (TC 1.B.17) family.</text>
</comment>
<dbReference type="Gene3D" id="1.20.1600.10">
    <property type="entry name" value="Outer membrane efflux proteins (OEP)"/>
    <property type="match status" value="1"/>
</dbReference>
<sequence>QTTQSLTIADVRTKALKNNLTIKVAQIDPLISGAEVREEQAKFDNIIFAYAKYGEIDSPKISGDTVEFKSDNLSLDGQQVKLSTVAQDKRSLSLEAGIRIPLRTGGSVTLSSPLENKSSRGRFDSDEYRSAMRFSMSQPLLRNAGVKVNEASIRIAEYSQQAVQLKTRLQSIRVIAIVDKAYWALYEAWGQLDVRRQQFEYANQNLSMVKHRVREGLSAAVEINRAEIGVADRMDALIVAETNLKLAQRQLRFYMNEMAEDTIQTGTLVPATQPSLLKYEFNRNKLLDDALSGRVELLEQEIQLAADLTKIDYLENQTLPLFSVDYQYGALSNTNSNFGQNYRNVLNGDFNDWSIGLKFEMPMTNEARKAQLDYAVQQRNQRLATKSLQILTVKKEIYDALDYVDQNWQRILAARQQVLIAGLNYEAELKQFNEGLRTMTEVLETLTRLGEAQAKEVRAIADYQVALIDTAYATGTLLGYSKLDFN</sequence>
<dbReference type="InterPro" id="IPR010131">
    <property type="entry name" value="MdtP/NodT-like"/>
</dbReference>
<dbReference type="PANTHER" id="PTHR30203:SF33">
    <property type="entry name" value="BLR4455 PROTEIN"/>
    <property type="match status" value="1"/>
</dbReference>
<dbReference type="Proteomes" id="UP000264313">
    <property type="component" value="Unassembled WGS sequence"/>
</dbReference>
<evidence type="ECO:0000313" key="2">
    <source>
        <dbReference type="EMBL" id="HBA09819.1"/>
    </source>
</evidence>
<evidence type="ECO:0000256" key="1">
    <source>
        <dbReference type="ARBA" id="ARBA00007613"/>
    </source>
</evidence>
<dbReference type="EMBL" id="DNAA01000231">
    <property type="protein sequence ID" value="HBA09819.1"/>
    <property type="molecule type" value="Genomic_DNA"/>
</dbReference>
<dbReference type="SUPFAM" id="SSF56954">
    <property type="entry name" value="Outer membrane efflux proteins (OEP)"/>
    <property type="match status" value="1"/>
</dbReference>
<accession>A0A351RCP8</accession>
<evidence type="ECO:0000313" key="3">
    <source>
        <dbReference type="Proteomes" id="UP000264313"/>
    </source>
</evidence>
<dbReference type="AlphaFoldDB" id="A0A351RCP8"/>
<reference evidence="2 3" key="1">
    <citation type="journal article" date="2018" name="Nat. Biotechnol.">
        <title>A standardized bacterial taxonomy based on genome phylogeny substantially revises the tree of life.</title>
        <authorList>
            <person name="Parks D.H."/>
            <person name="Chuvochina M."/>
            <person name="Waite D.W."/>
            <person name="Rinke C."/>
            <person name="Skarshewski A."/>
            <person name="Chaumeil P.A."/>
            <person name="Hugenholtz P."/>
        </authorList>
    </citation>
    <scope>NUCLEOTIDE SEQUENCE [LARGE SCALE GENOMIC DNA]</scope>
    <source>
        <strain evidence="2">UBA9958</strain>
    </source>
</reference>
<dbReference type="Pfam" id="PF02321">
    <property type="entry name" value="OEP"/>
    <property type="match status" value="2"/>
</dbReference>